<organism evidence="2">
    <name type="scientific">marine sediment metagenome</name>
    <dbReference type="NCBI Taxonomy" id="412755"/>
    <lineage>
        <taxon>unclassified sequences</taxon>
        <taxon>metagenomes</taxon>
        <taxon>ecological metagenomes</taxon>
    </lineage>
</organism>
<reference evidence="2" key="1">
    <citation type="journal article" date="2014" name="Front. Microbiol.">
        <title>High frequency of phylogenetically diverse reductive dehalogenase-homologous genes in deep subseafloor sedimentary metagenomes.</title>
        <authorList>
            <person name="Kawai M."/>
            <person name="Futagami T."/>
            <person name="Toyoda A."/>
            <person name="Takaki Y."/>
            <person name="Nishi S."/>
            <person name="Hori S."/>
            <person name="Arai W."/>
            <person name="Tsubouchi T."/>
            <person name="Morono Y."/>
            <person name="Uchiyama I."/>
            <person name="Ito T."/>
            <person name="Fujiyama A."/>
            <person name="Inagaki F."/>
            <person name="Takami H."/>
        </authorList>
    </citation>
    <scope>NUCLEOTIDE SEQUENCE</scope>
    <source>
        <strain evidence="2">Expedition CK06-06</strain>
    </source>
</reference>
<proteinExistence type="predicted"/>
<evidence type="ECO:0000256" key="1">
    <source>
        <dbReference type="SAM" id="MobiDB-lite"/>
    </source>
</evidence>
<gene>
    <name evidence="2" type="ORF">S03H2_69101</name>
</gene>
<dbReference type="AlphaFoldDB" id="X1JIS6"/>
<protein>
    <submittedName>
        <fullName evidence="2">Uncharacterized protein</fullName>
    </submittedName>
</protein>
<name>X1JIS6_9ZZZZ</name>
<comment type="caution">
    <text evidence="2">The sequence shown here is derived from an EMBL/GenBank/DDBJ whole genome shotgun (WGS) entry which is preliminary data.</text>
</comment>
<sequence length="39" mass="4509">MIETLQANNHKVMLLEHQGEGEETSGQQPEGRWFESNPR</sequence>
<accession>X1JIS6</accession>
<dbReference type="EMBL" id="BARU01045576">
    <property type="protein sequence ID" value="GAH94621.1"/>
    <property type="molecule type" value="Genomic_DNA"/>
</dbReference>
<evidence type="ECO:0000313" key="2">
    <source>
        <dbReference type="EMBL" id="GAH94621.1"/>
    </source>
</evidence>
<feature type="region of interest" description="Disordered" evidence="1">
    <location>
        <begin position="1"/>
        <end position="39"/>
    </location>
</feature>